<dbReference type="InterPro" id="IPR004652">
    <property type="entry name" value="DusB-like"/>
</dbReference>
<keyword evidence="4 12" id="KW-0285">Flavoprotein</keyword>
<keyword evidence="14" id="KW-0547">Nucleotide-binding</keyword>
<feature type="binding site" evidence="14">
    <location>
        <begin position="227"/>
        <end position="228"/>
    </location>
    <ligand>
        <name>FMN</name>
        <dbReference type="ChEBI" id="CHEBI:58210"/>
    </ligand>
</feature>
<evidence type="ECO:0000313" key="16">
    <source>
        <dbReference type="EMBL" id="KIO44494.1"/>
    </source>
</evidence>
<dbReference type="InterPro" id="IPR018517">
    <property type="entry name" value="tRNA_hU_synthase_CS"/>
</dbReference>
<evidence type="ECO:0000256" key="12">
    <source>
        <dbReference type="PIRNR" id="PIRNR006621"/>
    </source>
</evidence>
<evidence type="ECO:0000256" key="13">
    <source>
        <dbReference type="PIRSR" id="PIRSR006621-1"/>
    </source>
</evidence>
<dbReference type="CDD" id="cd02801">
    <property type="entry name" value="DUS_like_FMN"/>
    <property type="match status" value="1"/>
</dbReference>
<comment type="catalytic activity">
    <reaction evidence="10">
        <text>a 5,6-dihydrouridine in tRNA + NADP(+) = a uridine in tRNA + NADPH + H(+)</text>
        <dbReference type="Rhea" id="RHEA:23624"/>
        <dbReference type="Rhea" id="RHEA-COMP:13339"/>
        <dbReference type="Rhea" id="RHEA-COMP:13887"/>
        <dbReference type="ChEBI" id="CHEBI:15378"/>
        <dbReference type="ChEBI" id="CHEBI:57783"/>
        <dbReference type="ChEBI" id="CHEBI:58349"/>
        <dbReference type="ChEBI" id="CHEBI:65315"/>
        <dbReference type="ChEBI" id="CHEBI:74443"/>
    </reaction>
</comment>
<reference evidence="17 18" key="2">
    <citation type="submission" date="2014-07" db="EMBL/GenBank/DDBJ databases">
        <title>Porphyromonadaceae bacterium OUH 334697 = ATCC BAA-2682 = DSM 28341 draft genome.</title>
        <authorList>
            <person name="Sydenham T.V."/>
            <person name="Hasman H."/>
            <person name="Justesen U.S."/>
        </authorList>
    </citation>
    <scope>NUCLEOTIDE SEQUENCE [LARGE SCALE GENOMIC DNA]</scope>
    <source>
        <strain evidence="17 18">OUH 334697</strain>
    </source>
</reference>
<gene>
    <name evidence="16" type="ORF">BA92_09875</name>
    <name evidence="17" type="ORF">IE90_07445</name>
</gene>
<organism evidence="16 19">
    <name type="scientific">Sanguibacteroides justesenii</name>
    <dbReference type="NCBI Taxonomy" id="1547597"/>
    <lineage>
        <taxon>Bacteria</taxon>
        <taxon>Pseudomonadati</taxon>
        <taxon>Bacteroidota</taxon>
        <taxon>Bacteroidia</taxon>
        <taxon>Bacteroidales</taxon>
        <taxon>Porphyromonadaceae</taxon>
        <taxon>Sanguibacteroides</taxon>
    </lineage>
</organism>
<dbReference type="Proteomes" id="UP000031937">
    <property type="component" value="Unassembled WGS sequence"/>
</dbReference>
<dbReference type="RefSeq" id="WP_041503205.1">
    <property type="nucleotide sequence ID" value="NZ_JPIT01000018.1"/>
</dbReference>
<evidence type="ECO:0000256" key="4">
    <source>
        <dbReference type="ARBA" id="ARBA00022630"/>
    </source>
</evidence>
<keyword evidence="8" id="KW-0694">RNA-binding</keyword>
<reference evidence="16 19" key="1">
    <citation type="submission" date="2014-07" db="EMBL/GenBank/DDBJ databases">
        <title>Porphyromonadaceae bacterium OUH 308042 = ATCC BAA-2681 = DSM 28342 draft genome.</title>
        <authorList>
            <person name="Sydenham T.V."/>
            <person name="Hasman H."/>
            <person name="Justensen U.S."/>
        </authorList>
    </citation>
    <scope>NUCLEOTIDE SEQUENCE [LARGE SCALE GENOMIC DNA]</scope>
    <source>
        <strain evidence="16 19">OUH 308042</strain>
    </source>
</reference>
<comment type="similarity">
    <text evidence="12">Belongs to the dus family.</text>
</comment>
<sequence length="343" mass="38820">MIIGGKNVGERPLILAPMEEVTNPPFRKFCKRYGADWLYSEFVSADALVRSVNKTVKKLTIEDSERPVTIQIYGRFIESMVEAAKIVETVRPDFIDINFGCPVKRVAAKGAGAGMLRDIPLMVEMTRQIVRAVNIPVTVKTRLGWDCDHIMIDEVAERLQDVGISALAIHGRTRSQMYKGEADWEPIARVKSNPRIRIPVIGNGDIDSPRKVKEAFERYGVDGVMIGRAAIGKPWIFKQIKHYLSTGEVLPELTVAEQIDIIKEQILLSMEWLDEVRGLFHMRRHMACMFKGLSHFRDLRIEMLQAPNIKVLWEVFDRIKERYGSGVLNGENSVNEGGDSTPD</sequence>
<evidence type="ECO:0000256" key="7">
    <source>
        <dbReference type="ARBA" id="ARBA00022857"/>
    </source>
</evidence>
<evidence type="ECO:0000313" key="18">
    <source>
        <dbReference type="Proteomes" id="UP000031937"/>
    </source>
</evidence>
<keyword evidence="3" id="KW-0820">tRNA-binding</keyword>
<keyword evidence="5 12" id="KW-0288">FMN</keyword>
<evidence type="ECO:0000256" key="8">
    <source>
        <dbReference type="ARBA" id="ARBA00022884"/>
    </source>
</evidence>
<dbReference type="PANTHER" id="PTHR45846:SF1">
    <property type="entry name" value="TRNA-DIHYDROURIDINE(47) SYNTHASE [NAD(P)(+)]-LIKE"/>
    <property type="match status" value="1"/>
</dbReference>
<dbReference type="GO" id="GO:0017150">
    <property type="term" value="F:tRNA dihydrouridine synthase activity"/>
    <property type="evidence" value="ECO:0007669"/>
    <property type="project" value="InterPro"/>
</dbReference>
<dbReference type="Gene3D" id="3.20.20.70">
    <property type="entry name" value="Aldolase class I"/>
    <property type="match status" value="1"/>
</dbReference>
<name>A0A0C3RGB9_9PORP</name>
<dbReference type="Gene3D" id="1.10.1200.80">
    <property type="entry name" value="Putative flavin oxidoreducatase, domain 2"/>
    <property type="match status" value="1"/>
</dbReference>
<comment type="function">
    <text evidence="2 12">Catalyzes the synthesis of 5,6-dihydrouridine (D), a modified base found in the D-loop of most tRNAs, via the reduction of the C5-C6 double bond in target uridines.</text>
</comment>
<dbReference type="PANTHER" id="PTHR45846">
    <property type="entry name" value="TRNA-DIHYDROURIDINE(47) SYNTHASE [NAD(P)(+)]-LIKE"/>
    <property type="match status" value="1"/>
</dbReference>
<dbReference type="InterPro" id="IPR035587">
    <property type="entry name" value="DUS-like_FMN-bd"/>
</dbReference>
<keyword evidence="9 12" id="KW-0560">Oxidoreductase</keyword>
<dbReference type="PROSITE" id="PS01136">
    <property type="entry name" value="UPF0034"/>
    <property type="match status" value="1"/>
</dbReference>
<dbReference type="InterPro" id="IPR013785">
    <property type="entry name" value="Aldolase_TIM"/>
</dbReference>
<dbReference type="GO" id="GO:0000049">
    <property type="term" value="F:tRNA binding"/>
    <property type="evidence" value="ECO:0007669"/>
    <property type="project" value="UniProtKB-KW"/>
</dbReference>
<dbReference type="InterPro" id="IPR001269">
    <property type="entry name" value="DUS_fam"/>
</dbReference>
<comment type="caution">
    <text evidence="16">The sequence shown here is derived from an EMBL/GenBank/DDBJ whole genome shotgun (WGS) entry which is preliminary data.</text>
</comment>
<dbReference type="Pfam" id="PF01207">
    <property type="entry name" value="Dus"/>
    <property type="match status" value="1"/>
</dbReference>
<dbReference type="EMBL" id="JPIT01000018">
    <property type="protein sequence ID" value="KIO45249.1"/>
    <property type="molecule type" value="Genomic_DNA"/>
</dbReference>
<comment type="cofactor">
    <cofactor evidence="1 12 14">
        <name>FMN</name>
        <dbReference type="ChEBI" id="CHEBI:58210"/>
    </cofactor>
</comment>
<dbReference type="Proteomes" id="UP000031980">
    <property type="component" value="Unassembled WGS sequence"/>
</dbReference>
<dbReference type="AlphaFoldDB" id="A0A0C3RGB9"/>
<dbReference type="GO" id="GO:0050660">
    <property type="term" value="F:flavin adenine dinucleotide binding"/>
    <property type="evidence" value="ECO:0007669"/>
    <property type="project" value="InterPro"/>
</dbReference>
<feature type="binding site" evidence="14">
    <location>
        <position position="170"/>
    </location>
    <ligand>
        <name>FMN</name>
        <dbReference type="ChEBI" id="CHEBI:58210"/>
    </ligand>
</feature>
<evidence type="ECO:0000256" key="9">
    <source>
        <dbReference type="ARBA" id="ARBA00023002"/>
    </source>
</evidence>
<keyword evidence="19" id="KW-1185">Reference proteome</keyword>
<dbReference type="InterPro" id="IPR024036">
    <property type="entry name" value="tRNA-dHydroUridine_Synthase_C"/>
</dbReference>
<feature type="active site" description="Proton donor" evidence="13">
    <location>
        <position position="101"/>
    </location>
</feature>
<evidence type="ECO:0000313" key="17">
    <source>
        <dbReference type="EMBL" id="KIO45249.1"/>
    </source>
</evidence>
<evidence type="ECO:0000313" key="19">
    <source>
        <dbReference type="Proteomes" id="UP000031980"/>
    </source>
</evidence>
<evidence type="ECO:0000256" key="3">
    <source>
        <dbReference type="ARBA" id="ARBA00022555"/>
    </source>
</evidence>
<dbReference type="OrthoDB" id="9764501at2"/>
<evidence type="ECO:0000256" key="2">
    <source>
        <dbReference type="ARBA" id="ARBA00002790"/>
    </source>
</evidence>
<dbReference type="EC" id="1.3.1.-" evidence="12"/>
<feature type="domain" description="DUS-like FMN-binding" evidence="15">
    <location>
        <begin position="14"/>
        <end position="303"/>
    </location>
</feature>
<dbReference type="PIRSF" id="PIRSF006621">
    <property type="entry name" value="Dus"/>
    <property type="match status" value="1"/>
</dbReference>
<dbReference type="NCBIfam" id="TIGR00737">
    <property type="entry name" value="nifR3_yhdG"/>
    <property type="match status" value="1"/>
</dbReference>
<evidence type="ECO:0000256" key="10">
    <source>
        <dbReference type="ARBA" id="ARBA00048205"/>
    </source>
</evidence>
<accession>A0A0C3RGB9</accession>
<feature type="binding site" evidence="14">
    <location>
        <position position="71"/>
    </location>
    <ligand>
        <name>FMN</name>
        <dbReference type="ChEBI" id="CHEBI:58210"/>
    </ligand>
</feature>
<evidence type="ECO:0000256" key="1">
    <source>
        <dbReference type="ARBA" id="ARBA00001917"/>
    </source>
</evidence>
<evidence type="ECO:0000259" key="15">
    <source>
        <dbReference type="Pfam" id="PF01207"/>
    </source>
</evidence>
<protein>
    <recommendedName>
        <fullName evidence="12">tRNA-dihydrouridine synthase</fullName>
        <ecNumber evidence="12">1.3.1.-</ecNumber>
    </recommendedName>
</protein>
<proteinExistence type="inferred from homology"/>
<dbReference type="SUPFAM" id="SSF51395">
    <property type="entry name" value="FMN-linked oxidoreductases"/>
    <property type="match status" value="1"/>
</dbReference>
<keyword evidence="7" id="KW-0521">NADP</keyword>
<feature type="binding site" evidence="14">
    <location>
        <position position="140"/>
    </location>
    <ligand>
        <name>FMN</name>
        <dbReference type="ChEBI" id="CHEBI:58210"/>
    </ligand>
</feature>
<evidence type="ECO:0000256" key="11">
    <source>
        <dbReference type="ARBA" id="ARBA00048802"/>
    </source>
</evidence>
<evidence type="ECO:0000256" key="6">
    <source>
        <dbReference type="ARBA" id="ARBA00022694"/>
    </source>
</evidence>
<keyword evidence="6 12" id="KW-0819">tRNA processing</keyword>
<evidence type="ECO:0000256" key="14">
    <source>
        <dbReference type="PIRSR" id="PIRSR006621-2"/>
    </source>
</evidence>
<comment type="catalytic activity">
    <reaction evidence="11">
        <text>a 5,6-dihydrouridine in tRNA + NAD(+) = a uridine in tRNA + NADH + H(+)</text>
        <dbReference type="Rhea" id="RHEA:54452"/>
        <dbReference type="Rhea" id="RHEA-COMP:13339"/>
        <dbReference type="Rhea" id="RHEA-COMP:13887"/>
        <dbReference type="ChEBI" id="CHEBI:15378"/>
        <dbReference type="ChEBI" id="CHEBI:57540"/>
        <dbReference type="ChEBI" id="CHEBI:57945"/>
        <dbReference type="ChEBI" id="CHEBI:65315"/>
        <dbReference type="ChEBI" id="CHEBI:74443"/>
    </reaction>
</comment>
<evidence type="ECO:0000256" key="5">
    <source>
        <dbReference type="ARBA" id="ARBA00022643"/>
    </source>
</evidence>
<dbReference type="EMBL" id="JPIU01000039">
    <property type="protein sequence ID" value="KIO44494.1"/>
    <property type="molecule type" value="Genomic_DNA"/>
</dbReference>